<accession>A0ABT3CU42</accession>
<feature type="transmembrane region" description="Helical" evidence="1">
    <location>
        <begin position="6"/>
        <end position="24"/>
    </location>
</feature>
<dbReference type="InterPro" id="IPR000866">
    <property type="entry name" value="AhpC/TSA"/>
</dbReference>
<evidence type="ECO:0000256" key="1">
    <source>
        <dbReference type="SAM" id="Phobius"/>
    </source>
</evidence>
<evidence type="ECO:0000313" key="3">
    <source>
        <dbReference type="EMBL" id="MCV9387220.1"/>
    </source>
</evidence>
<gene>
    <name evidence="3" type="ORF">N7U62_11130</name>
</gene>
<keyword evidence="1" id="KW-0472">Membrane</keyword>
<protein>
    <submittedName>
        <fullName evidence="3">TlpA family protein disulfide reductase</fullName>
    </submittedName>
</protein>
<dbReference type="Pfam" id="PF00578">
    <property type="entry name" value="AhpC-TSA"/>
    <property type="match status" value="1"/>
</dbReference>
<reference evidence="3 4" key="1">
    <citation type="submission" date="2022-10" db="EMBL/GenBank/DDBJ databases">
        <title>Comparative genomics and taxonomic characterization of three novel marine species of genus Reichenbachiella exhibiting antioxidant and polysaccharide degradation activities.</title>
        <authorList>
            <person name="Muhammad N."/>
            <person name="Lee Y.-J."/>
            <person name="Ko J."/>
            <person name="Kim S.-G."/>
        </authorList>
    </citation>
    <scope>NUCLEOTIDE SEQUENCE [LARGE SCALE GENOMIC DNA]</scope>
    <source>
        <strain evidence="3 4">ABR2-5</strain>
    </source>
</reference>
<keyword evidence="1" id="KW-0812">Transmembrane</keyword>
<evidence type="ECO:0000259" key="2">
    <source>
        <dbReference type="PROSITE" id="PS51352"/>
    </source>
</evidence>
<organism evidence="3 4">
    <name type="scientific">Reichenbachiella ulvae</name>
    <dbReference type="NCBI Taxonomy" id="2980104"/>
    <lineage>
        <taxon>Bacteria</taxon>
        <taxon>Pseudomonadati</taxon>
        <taxon>Bacteroidota</taxon>
        <taxon>Cytophagia</taxon>
        <taxon>Cytophagales</taxon>
        <taxon>Reichenbachiellaceae</taxon>
        <taxon>Reichenbachiella</taxon>
    </lineage>
</organism>
<dbReference type="SUPFAM" id="SSF52833">
    <property type="entry name" value="Thioredoxin-like"/>
    <property type="match status" value="1"/>
</dbReference>
<proteinExistence type="predicted"/>
<dbReference type="EMBL" id="JAOYOD010000001">
    <property type="protein sequence ID" value="MCV9387220.1"/>
    <property type="molecule type" value="Genomic_DNA"/>
</dbReference>
<dbReference type="Proteomes" id="UP001300692">
    <property type="component" value="Unassembled WGS sequence"/>
</dbReference>
<keyword evidence="1" id="KW-1133">Transmembrane helix</keyword>
<comment type="caution">
    <text evidence="3">The sequence shown here is derived from an EMBL/GenBank/DDBJ whole genome shotgun (WGS) entry which is preliminary data.</text>
</comment>
<dbReference type="Gene3D" id="3.40.30.10">
    <property type="entry name" value="Glutaredoxin"/>
    <property type="match status" value="1"/>
</dbReference>
<feature type="domain" description="Thioredoxin" evidence="2">
    <location>
        <begin position="36"/>
        <end position="184"/>
    </location>
</feature>
<dbReference type="InterPro" id="IPR013766">
    <property type="entry name" value="Thioredoxin_domain"/>
</dbReference>
<dbReference type="RefSeq" id="WP_264138046.1">
    <property type="nucleotide sequence ID" value="NZ_JAOYOD010000001.1"/>
</dbReference>
<evidence type="ECO:0000313" key="4">
    <source>
        <dbReference type="Proteomes" id="UP001300692"/>
    </source>
</evidence>
<name>A0ABT3CU42_9BACT</name>
<keyword evidence="4" id="KW-1185">Reference proteome</keyword>
<dbReference type="PANTHER" id="PTHR42852:SF17">
    <property type="entry name" value="THIOREDOXIN-LIKE PROTEIN HI_1115"/>
    <property type="match status" value="1"/>
</dbReference>
<dbReference type="InterPro" id="IPR036249">
    <property type="entry name" value="Thioredoxin-like_sf"/>
</dbReference>
<dbReference type="PROSITE" id="PS51352">
    <property type="entry name" value="THIOREDOXIN_2"/>
    <property type="match status" value="1"/>
</dbReference>
<sequence>MKKQWIEWGVIAAIFGTLYITGYLKDAAALLQRGLLETRIFQPDIVEKDLKADYRFMLLNEAGERVPFENFKGKTVFLNFWATWCPPCIAEMPDIHNLYEEMDPSAVTFVMVSLDDDFEKAKAFKTRKEYSFPIYQLVTARPAVFQSQAIPTTYVISPEGKIAASRSGMAKYNTESFQEFLMGL</sequence>
<dbReference type="PANTHER" id="PTHR42852">
    <property type="entry name" value="THIOL:DISULFIDE INTERCHANGE PROTEIN DSBE"/>
    <property type="match status" value="1"/>
</dbReference>
<dbReference type="CDD" id="cd02966">
    <property type="entry name" value="TlpA_like_family"/>
    <property type="match status" value="1"/>
</dbReference>
<dbReference type="InterPro" id="IPR050553">
    <property type="entry name" value="Thioredoxin_ResA/DsbE_sf"/>
</dbReference>